<evidence type="ECO:0000313" key="3">
    <source>
        <dbReference type="Proteomes" id="UP000293045"/>
    </source>
</evidence>
<name>A0A4Q9LKD0_9MICR</name>
<accession>A0A4Q9LKD0</accession>
<organism evidence="2 3">
    <name type="scientific">Hamiltosporidium magnivora</name>
    <dbReference type="NCBI Taxonomy" id="148818"/>
    <lineage>
        <taxon>Eukaryota</taxon>
        <taxon>Fungi</taxon>
        <taxon>Fungi incertae sedis</taxon>
        <taxon>Microsporidia</taxon>
        <taxon>Dubosqiidae</taxon>
        <taxon>Hamiltosporidium</taxon>
    </lineage>
</organism>
<sequence length="94" mass="11160">MPFYKTKRFRVTAIIVFFLIVSLLIILGVGKEIYKLSNFIHKELDDNTNDIRYTFILFKIINEKEIKAYTLEVNNTQNKLKSLSLSFNFEHLKI</sequence>
<dbReference type="VEuPathDB" id="MicrosporidiaDB:CWI39_0148p0020"/>
<reference evidence="2 3" key="1">
    <citation type="submission" date="2017-12" db="EMBL/GenBank/DDBJ databases">
        <authorList>
            <person name="Pombert J.-F."/>
            <person name="Haag K.L."/>
            <person name="Ebert D."/>
        </authorList>
    </citation>
    <scope>NUCLEOTIDE SEQUENCE [LARGE SCALE GENOMIC DNA]</scope>
    <source>
        <strain evidence="2">IL-BN-2</strain>
    </source>
</reference>
<evidence type="ECO:0000256" key="1">
    <source>
        <dbReference type="SAM" id="Phobius"/>
    </source>
</evidence>
<keyword evidence="1" id="KW-1133">Transmembrane helix</keyword>
<keyword evidence="1" id="KW-0472">Membrane</keyword>
<evidence type="ECO:0000313" key="2">
    <source>
        <dbReference type="EMBL" id="TBU08713.1"/>
    </source>
</evidence>
<protein>
    <submittedName>
        <fullName evidence="2">Uncharacterized protein</fullName>
    </submittedName>
</protein>
<proteinExistence type="predicted"/>
<dbReference type="EMBL" id="PIXR01000148">
    <property type="protein sequence ID" value="TBU08713.1"/>
    <property type="molecule type" value="Genomic_DNA"/>
</dbReference>
<dbReference type="Proteomes" id="UP000293045">
    <property type="component" value="Unassembled WGS sequence"/>
</dbReference>
<dbReference type="AlphaFoldDB" id="A0A4Q9LKD0"/>
<keyword evidence="1" id="KW-0812">Transmembrane</keyword>
<gene>
    <name evidence="2" type="ORF">CWI39_0148p0020</name>
</gene>
<comment type="caution">
    <text evidence="2">The sequence shown here is derived from an EMBL/GenBank/DDBJ whole genome shotgun (WGS) entry which is preliminary data.</text>
</comment>
<feature type="transmembrane region" description="Helical" evidence="1">
    <location>
        <begin position="12"/>
        <end position="30"/>
    </location>
</feature>